<evidence type="ECO:0000313" key="2">
    <source>
        <dbReference type="EMBL" id="OAD78165.1"/>
    </source>
</evidence>
<evidence type="ECO:0000313" key="3">
    <source>
        <dbReference type="Proteomes" id="UP000077315"/>
    </source>
</evidence>
<keyword evidence="1" id="KW-0812">Transmembrane</keyword>
<reference evidence="3" key="1">
    <citation type="submission" date="2015-06" db="EMBL/GenBank/DDBJ databases">
        <title>Expansion of signal transduction pathways in fungi by whole-genome duplication.</title>
        <authorList>
            <consortium name="DOE Joint Genome Institute"/>
            <person name="Corrochano L.M."/>
            <person name="Kuo A."/>
            <person name="Marcet-Houben M."/>
            <person name="Polaino S."/>
            <person name="Salamov A."/>
            <person name="Villalobos J.M."/>
            <person name="Alvarez M.I."/>
            <person name="Avalos J."/>
            <person name="Benito E.P."/>
            <person name="Benoit I."/>
            <person name="Burger G."/>
            <person name="Camino L.P."/>
            <person name="Canovas D."/>
            <person name="Cerda-Olmedo E."/>
            <person name="Cheng J.-F."/>
            <person name="Dominguez A."/>
            <person name="Elias M."/>
            <person name="Eslava A.P."/>
            <person name="Glaser F."/>
            <person name="Grimwood J."/>
            <person name="Gutierrez G."/>
            <person name="Heitman J."/>
            <person name="Henrissat B."/>
            <person name="Iturriaga E.A."/>
            <person name="Lang B.F."/>
            <person name="Lavin J.L."/>
            <person name="Lee S."/>
            <person name="Li W."/>
            <person name="Lindquist E."/>
            <person name="Lopez-Garcia S."/>
            <person name="Luque E.M."/>
            <person name="Marcos A.T."/>
            <person name="Martin J."/>
            <person name="McCluskey K."/>
            <person name="Medina H.R."/>
            <person name="Miralles-Duran A."/>
            <person name="Miyazaki A."/>
            <person name="Munoz-Torres E."/>
            <person name="Oguiza J.A."/>
            <person name="Ohm R."/>
            <person name="Olmedo M."/>
            <person name="Orejas M."/>
            <person name="Ortiz-Castellanos L."/>
            <person name="Pisabarro A.G."/>
            <person name="Rodriguez-Romero J."/>
            <person name="Ruiz-Herrera J."/>
            <person name="Ruiz-Vazquez R."/>
            <person name="Sanz C."/>
            <person name="Schackwitz W."/>
            <person name="Schmutz J."/>
            <person name="Shahriari M."/>
            <person name="Shelest E."/>
            <person name="Silva-Franco F."/>
            <person name="Soanes D."/>
            <person name="Syed K."/>
            <person name="Tagua V.G."/>
            <person name="Talbot N.J."/>
            <person name="Thon M."/>
            <person name="De vries R.P."/>
            <person name="Wiebenga A."/>
            <person name="Yadav J.S."/>
            <person name="Braun E.L."/>
            <person name="Baker S."/>
            <person name="Garre V."/>
            <person name="Horwitz B."/>
            <person name="Torres-Martinez S."/>
            <person name="Idnurm A."/>
            <person name="Herrera-Estrella A."/>
            <person name="Gabaldon T."/>
            <person name="Grigoriev I.V."/>
        </authorList>
    </citation>
    <scope>NUCLEOTIDE SEQUENCE [LARGE SCALE GENOMIC DNA]</scope>
    <source>
        <strain evidence="3">NRRL 1555(-)</strain>
    </source>
</reference>
<keyword evidence="1" id="KW-1133">Transmembrane helix</keyword>
<feature type="transmembrane region" description="Helical" evidence="1">
    <location>
        <begin position="100"/>
        <end position="121"/>
    </location>
</feature>
<dbReference type="EMBL" id="KV440973">
    <property type="protein sequence ID" value="OAD78165.1"/>
    <property type="molecule type" value="Genomic_DNA"/>
</dbReference>
<feature type="transmembrane region" description="Helical" evidence="1">
    <location>
        <begin position="76"/>
        <end position="94"/>
    </location>
</feature>
<keyword evidence="1" id="KW-0472">Membrane</keyword>
<dbReference type="InParanoid" id="A0A162Y3W0"/>
<dbReference type="Proteomes" id="UP000077315">
    <property type="component" value="Unassembled WGS sequence"/>
</dbReference>
<protein>
    <submittedName>
        <fullName evidence="2">Uncharacterized protein</fullName>
    </submittedName>
</protein>
<organism evidence="2 3">
    <name type="scientific">Phycomyces blakesleeanus (strain ATCC 8743b / DSM 1359 / FGSC 10004 / NBRC 33097 / NRRL 1555)</name>
    <dbReference type="NCBI Taxonomy" id="763407"/>
    <lineage>
        <taxon>Eukaryota</taxon>
        <taxon>Fungi</taxon>
        <taxon>Fungi incertae sedis</taxon>
        <taxon>Mucoromycota</taxon>
        <taxon>Mucoromycotina</taxon>
        <taxon>Mucoromycetes</taxon>
        <taxon>Mucorales</taxon>
        <taxon>Phycomycetaceae</taxon>
        <taxon>Phycomyces</taxon>
    </lineage>
</organism>
<dbReference type="AlphaFoldDB" id="A0A162Y3W0"/>
<name>A0A162Y3W0_PHYB8</name>
<proteinExistence type="predicted"/>
<accession>A0A162Y3W0</accession>
<sequence length="139" mass="16441">MESNLQLLALSLSFLRAGWILIECALILLVDVRSVYNSSQNALPKLITKHVVPSWSRKQQEINAVNPKYIYYSRSLYIYAHNIIFYTSYIYLQAPDTLSYYLFTKIFCAVRVWWLDVYYFWRTFKNNLENISSLAETSI</sequence>
<feature type="transmembrane region" description="Helical" evidence="1">
    <location>
        <begin position="6"/>
        <end position="30"/>
    </location>
</feature>
<dbReference type="RefSeq" id="XP_018296205.1">
    <property type="nucleotide sequence ID" value="XM_018434770.1"/>
</dbReference>
<keyword evidence="3" id="KW-1185">Reference proteome</keyword>
<dbReference type="VEuPathDB" id="FungiDB:PHYBLDRAFT_163289"/>
<dbReference type="GeneID" id="28995676"/>
<gene>
    <name evidence="2" type="ORF">PHYBLDRAFT_163289</name>
</gene>
<evidence type="ECO:0000256" key="1">
    <source>
        <dbReference type="SAM" id="Phobius"/>
    </source>
</evidence>